<feature type="domain" description="Gfo/Idh/MocA-like oxidoreductase N-terminal" evidence="1">
    <location>
        <begin position="5"/>
        <end position="122"/>
    </location>
</feature>
<gene>
    <name evidence="3" type="ORF">LJ207_08100</name>
</gene>
<evidence type="ECO:0000313" key="3">
    <source>
        <dbReference type="EMBL" id="MCC3145282.1"/>
    </source>
</evidence>
<evidence type="ECO:0000259" key="2">
    <source>
        <dbReference type="Pfam" id="PF22725"/>
    </source>
</evidence>
<dbReference type="InterPro" id="IPR000683">
    <property type="entry name" value="Gfo/Idh/MocA-like_OxRdtase_N"/>
</dbReference>
<dbReference type="InterPro" id="IPR055170">
    <property type="entry name" value="GFO_IDH_MocA-like_dom"/>
</dbReference>
<protein>
    <submittedName>
        <fullName evidence="3">Gfo/Idh/MocA family oxidoreductase</fullName>
    </submittedName>
</protein>
<proteinExistence type="predicted"/>
<accession>A0AAW4X0F7</accession>
<dbReference type="PANTHER" id="PTHR43377">
    <property type="entry name" value="BILIVERDIN REDUCTASE A"/>
    <property type="match status" value="1"/>
</dbReference>
<reference evidence="3 4" key="1">
    <citation type="submission" date="2021-10" db="EMBL/GenBank/DDBJ databases">
        <authorList>
            <person name="Grouzdev D.S."/>
            <person name="Pantiukh K.S."/>
            <person name="Krutkina M.S."/>
        </authorList>
    </citation>
    <scope>NUCLEOTIDE SEQUENCE [LARGE SCALE GENOMIC DNA]</scope>
    <source>
        <strain evidence="3 4">Z-7514</strain>
    </source>
</reference>
<dbReference type="AlphaFoldDB" id="A0AAW4X0F7"/>
<dbReference type="SUPFAM" id="SSF51735">
    <property type="entry name" value="NAD(P)-binding Rossmann-fold domains"/>
    <property type="match status" value="1"/>
</dbReference>
<dbReference type="InterPro" id="IPR051450">
    <property type="entry name" value="Gfo/Idh/MocA_Oxidoreductases"/>
</dbReference>
<dbReference type="Pfam" id="PF01408">
    <property type="entry name" value="GFO_IDH_MocA"/>
    <property type="match status" value="1"/>
</dbReference>
<dbReference type="Gene3D" id="3.30.360.10">
    <property type="entry name" value="Dihydrodipicolinate Reductase, domain 2"/>
    <property type="match status" value="1"/>
</dbReference>
<name>A0AAW4X0F7_9FIRM</name>
<dbReference type="Proteomes" id="UP001199296">
    <property type="component" value="Unassembled WGS sequence"/>
</dbReference>
<dbReference type="SUPFAM" id="SSF55347">
    <property type="entry name" value="Glyceraldehyde-3-phosphate dehydrogenase-like, C-terminal domain"/>
    <property type="match status" value="1"/>
</dbReference>
<dbReference type="PANTHER" id="PTHR43377:SF1">
    <property type="entry name" value="BILIVERDIN REDUCTASE A"/>
    <property type="match status" value="1"/>
</dbReference>
<dbReference type="GO" id="GO:0000166">
    <property type="term" value="F:nucleotide binding"/>
    <property type="evidence" value="ECO:0007669"/>
    <property type="project" value="InterPro"/>
</dbReference>
<keyword evidence="4" id="KW-1185">Reference proteome</keyword>
<feature type="domain" description="GFO/IDH/MocA-like oxidoreductase" evidence="2">
    <location>
        <begin position="160"/>
        <end position="233"/>
    </location>
</feature>
<sequence length="321" mass="36202">MTEKLKVGVIGVGSMGEHHVRNYLSLKHLCEFIGIYDDDQERVEEIAQSYGVKSYADMESLFADVDIINIATPTTTHYDIAMMALERNIHVLIEKPITAEIEEAEKIIKKAEQKGLVVQVGHIERFNPAVLALPEVLKDKKVIALDSKRLGPYDPRISDTDVIQDLMIHDIDVINSIVSGPISDIEAYGRITRSAGLIDYAVANMVMSNGAVATLTASRITQKKVRQLTITTEDSYIELDYLQRKILLTKKRELLGGKKKQPKTELEEIIVEEKEPLKSQLKHFINSIRNGTRPLINANDALEALSLTKKIQKRIYNKERK</sequence>
<comment type="caution">
    <text evidence="3">The sequence shown here is derived from an EMBL/GenBank/DDBJ whole genome shotgun (WGS) entry which is preliminary data.</text>
</comment>
<dbReference type="Pfam" id="PF22725">
    <property type="entry name" value="GFO_IDH_MocA_C3"/>
    <property type="match status" value="1"/>
</dbReference>
<dbReference type="EMBL" id="JAJFAT010000010">
    <property type="protein sequence ID" value="MCC3145282.1"/>
    <property type="molecule type" value="Genomic_DNA"/>
</dbReference>
<organism evidence="3 4">
    <name type="scientific">Halanaerobium polyolivorans</name>
    <dbReference type="NCBI Taxonomy" id="2886943"/>
    <lineage>
        <taxon>Bacteria</taxon>
        <taxon>Bacillati</taxon>
        <taxon>Bacillota</taxon>
        <taxon>Clostridia</taxon>
        <taxon>Halanaerobiales</taxon>
        <taxon>Halanaerobiaceae</taxon>
        <taxon>Halanaerobium</taxon>
    </lineage>
</organism>
<dbReference type="RefSeq" id="WP_229345892.1">
    <property type="nucleotide sequence ID" value="NZ_JAJFAT010000010.1"/>
</dbReference>
<dbReference type="Gene3D" id="3.40.50.720">
    <property type="entry name" value="NAD(P)-binding Rossmann-like Domain"/>
    <property type="match status" value="1"/>
</dbReference>
<evidence type="ECO:0000259" key="1">
    <source>
        <dbReference type="Pfam" id="PF01408"/>
    </source>
</evidence>
<dbReference type="InterPro" id="IPR036291">
    <property type="entry name" value="NAD(P)-bd_dom_sf"/>
</dbReference>
<evidence type="ECO:0000313" key="4">
    <source>
        <dbReference type="Proteomes" id="UP001199296"/>
    </source>
</evidence>